<sequence length="148" mass="15548">MTMAQSRLGWQIVAGVLLTGAVAWMIFPTYPMQWMGDPNTGADGPVTYRSWVAPIVWGYGAFHAPVLVLFALIAAIGAWLGVVVRRPNRVPAWWALAGVVIFLAWSIVLGGLMPVTIVPLALASGGAAAVLLAAHRALPPVISGPAAR</sequence>
<feature type="transmembrane region" description="Helical" evidence="1">
    <location>
        <begin position="51"/>
        <end position="80"/>
    </location>
</feature>
<name>A0A1Q2CUB1_9ACTN</name>
<protein>
    <submittedName>
        <fullName evidence="2">Uncharacterized protein</fullName>
    </submittedName>
</protein>
<dbReference type="AlphaFoldDB" id="A0A1Q2CUB1"/>
<proteinExistence type="predicted"/>
<gene>
    <name evidence="2" type="ORF">BW733_01450</name>
</gene>
<organism evidence="2 3">
    <name type="scientific">Tessaracoccus flavescens</name>
    <dbReference type="NCBI Taxonomy" id="399497"/>
    <lineage>
        <taxon>Bacteria</taxon>
        <taxon>Bacillati</taxon>
        <taxon>Actinomycetota</taxon>
        <taxon>Actinomycetes</taxon>
        <taxon>Propionibacteriales</taxon>
        <taxon>Propionibacteriaceae</taxon>
        <taxon>Tessaracoccus</taxon>
    </lineage>
</organism>
<dbReference type="Proteomes" id="UP000188235">
    <property type="component" value="Chromosome"/>
</dbReference>
<keyword evidence="1" id="KW-0472">Membrane</keyword>
<evidence type="ECO:0000313" key="2">
    <source>
        <dbReference type="EMBL" id="AQP49695.1"/>
    </source>
</evidence>
<evidence type="ECO:0000313" key="3">
    <source>
        <dbReference type="Proteomes" id="UP000188235"/>
    </source>
</evidence>
<dbReference type="STRING" id="399497.BW733_01450"/>
<feature type="transmembrane region" description="Helical" evidence="1">
    <location>
        <begin position="92"/>
        <end position="111"/>
    </location>
</feature>
<dbReference type="EMBL" id="CP019607">
    <property type="protein sequence ID" value="AQP49695.1"/>
    <property type="molecule type" value="Genomic_DNA"/>
</dbReference>
<keyword evidence="3" id="KW-1185">Reference proteome</keyword>
<dbReference type="RefSeq" id="WP_077347242.1">
    <property type="nucleotide sequence ID" value="NZ_CP019607.1"/>
</dbReference>
<feature type="transmembrane region" description="Helical" evidence="1">
    <location>
        <begin position="12"/>
        <end position="31"/>
    </location>
</feature>
<reference evidence="2 3" key="1">
    <citation type="journal article" date="2008" name="Int. J. Syst. Evol. Microbiol.">
        <title>Tessaracoccus flavescens sp. nov., isolated from marine sediment.</title>
        <authorList>
            <person name="Lee D.W."/>
            <person name="Lee S.D."/>
        </authorList>
    </citation>
    <scope>NUCLEOTIDE SEQUENCE [LARGE SCALE GENOMIC DNA]</scope>
    <source>
        <strain evidence="2 3">SST-39T</strain>
    </source>
</reference>
<dbReference type="OrthoDB" id="3736120at2"/>
<feature type="transmembrane region" description="Helical" evidence="1">
    <location>
        <begin position="117"/>
        <end position="138"/>
    </location>
</feature>
<keyword evidence="1" id="KW-0812">Transmembrane</keyword>
<accession>A0A1Q2CUB1</accession>
<keyword evidence="1" id="KW-1133">Transmembrane helix</keyword>
<dbReference type="KEGG" id="tfa:BW733_01450"/>
<evidence type="ECO:0000256" key="1">
    <source>
        <dbReference type="SAM" id="Phobius"/>
    </source>
</evidence>